<keyword evidence="5" id="KW-0378">Hydrolase</keyword>
<reference evidence="10" key="1">
    <citation type="submission" date="2020-05" db="EMBL/GenBank/DDBJ databases">
        <authorList>
            <person name="Chiriac C."/>
            <person name="Salcher M."/>
            <person name="Ghai R."/>
            <person name="Kavagutti S V."/>
        </authorList>
    </citation>
    <scope>NUCLEOTIDE SEQUENCE</scope>
</reference>
<evidence type="ECO:0000256" key="5">
    <source>
        <dbReference type="ARBA" id="ARBA00022801"/>
    </source>
</evidence>
<evidence type="ECO:0000256" key="9">
    <source>
        <dbReference type="ARBA" id="ARBA00049893"/>
    </source>
</evidence>
<dbReference type="EMBL" id="CAFABK010000021">
    <property type="protein sequence ID" value="CAB4828055.1"/>
    <property type="molecule type" value="Genomic_DNA"/>
</dbReference>
<evidence type="ECO:0000313" key="10">
    <source>
        <dbReference type="EMBL" id="CAB4828055.1"/>
    </source>
</evidence>
<name>A0A6J7A580_9ZZZZ</name>
<evidence type="ECO:0000256" key="8">
    <source>
        <dbReference type="ARBA" id="ARBA00048968"/>
    </source>
</evidence>
<evidence type="ECO:0000256" key="4">
    <source>
        <dbReference type="ARBA" id="ARBA00022723"/>
    </source>
</evidence>
<evidence type="ECO:0000256" key="2">
    <source>
        <dbReference type="ARBA" id="ARBA00007353"/>
    </source>
</evidence>
<dbReference type="CDD" id="cd16833">
    <property type="entry name" value="YfiH"/>
    <property type="match status" value="1"/>
</dbReference>
<dbReference type="GO" id="GO:0017061">
    <property type="term" value="F:S-methyl-5-thioadenosine phosphorylase activity"/>
    <property type="evidence" value="ECO:0007669"/>
    <property type="project" value="UniProtKB-EC"/>
</dbReference>
<dbReference type="InterPro" id="IPR003730">
    <property type="entry name" value="Cu_polyphenol_OxRdtase"/>
</dbReference>
<gene>
    <name evidence="10" type="ORF">UFOPK3204_00651</name>
</gene>
<keyword evidence="3" id="KW-0808">Transferase</keyword>
<keyword evidence="6" id="KW-0862">Zinc</keyword>
<sequence length="261" mass="26389">MKTVTGHFGSLAPGGRSVIWAATGRFGGHSLPPFDELNLADYVGDEPSRVQRNRQVAAASIGLTATDLVLMQGVHGANVVVVEKGSPGLPGAPGFDALVTKTPGVGLVALAADCVPIVLADVANQVIGAVHCGWRGLAAGVVPAVLAQMHELGADQVHAVIGPSICANCYPVPLQRVLELTGALPASVAAAACPESAGIDPDLAVACIDVGAGVRAQLAESGVTALTLAGCTAHSNGLFSYRRDGQTGRQGMLIRLGDPMR</sequence>
<dbReference type="PANTHER" id="PTHR30616">
    <property type="entry name" value="UNCHARACTERIZED PROTEIN YFIH"/>
    <property type="match status" value="1"/>
</dbReference>
<evidence type="ECO:0000256" key="1">
    <source>
        <dbReference type="ARBA" id="ARBA00000553"/>
    </source>
</evidence>
<dbReference type="InterPro" id="IPR038371">
    <property type="entry name" value="Cu_polyphenol_OxRdtase_sf"/>
</dbReference>
<dbReference type="InterPro" id="IPR011324">
    <property type="entry name" value="Cytotoxic_necrot_fac-like_cat"/>
</dbReference>
<comment type="similarity">
    <text evidence="2">Belongs to the purine nucleoside phosphorylase YfiH/LACC1 family.</text>
</comment>
<evidence type="ECO:0000256" key="6">
    <source>
        <dbReference type="ARBA" id="ARBA00022833"/>
    </source>
</evidence>
<organism evidence="10">
    <name type="scientific">freshwater metagenome</name>
    <dbReference type="NCBI Taxonomy" id="449393"/>
    <lineage>
        <taxon>unclassified sequences</taxon>
        <taxon>metagenomes</taxon>
        <taxon>ecological metagenomes</taxon>
    </lineage>
</organism>
<accession>A0A6J7A580</accession>
<comment type="catalytic activity">
    <reaction evidence="7">
        <text>adenosine + H2O + H(+) = inosine + NH4(+)</text>
        <dbReference type="Rhea" id="RHEA:24408"/>
        <dbReference type="ChEBI" id="CHEBI:15377"/>
        <dbReference type="ChEBI" id="CHEBI:15378"/>
        <dbReference type="ChEBI" id="CHEBI:16335"/>
        <dbReference type="ChEBI" id="CHEBI:17596"/>
        <dbReference type="ChEBI" id="CHEBI:28938"/>
        <dbReference type="EC" id="3.5.4.4"/>
    </reaction>
    <physiologicalReaction direction="left-to-right" evidence="7">
        <dbReference type="Rhea" id="RHEA:24409"/>
    </physiologicalReaction>
</comment>
<dbReference type="GO" id="GO:0005507">
    <property type="term" value="F:copper ion binding"/>
    <property type="evidence" value="ECO:0007669"/>
    <property type="project" value="TreeGrafter"/>
</dbReference>
<protein>
    <submittedName>
        <fullName evidence="10">Unannotated protein</fullName>
    </submittedName>
</protein>
<dbReference type="Gene3D" id="3.60.140.10">
    <property type="entry name" value="CNF1/YfiH-like putative cysteine hydrolases"/>
    <property type="match status" value="1"/>
</dbReference>
<dbReference type="SUPFAM" id="SSF64438">
    <property type="entry name" value="CNF1/YfiH-like putative cysteine hydrolases"/>
    <property type="match status" value="1"/>
</dbReference>
<comment type="catalytic activity">
    <reaction evidence="9">
        <text>S-methyl-5'-thioadenosine + phosphate = 5-(methylsulfanyl)-alpha-D-ribose 1-phosphate + adenine</text>
        <dbReference type="Rhea" id="RHEA:11852"/>
        <dbReference type="ChEBI" id="CHEBI:16708"/>
        <dbReference type="ChEBI" id="CHEBI:17509"/>
        <dbReference type="ChEBI" id="CHEBI:43474"/>
        <dbReference type="ChEBI" id="CHEBI:58533"/>
        <dbReference type="EC" id="2.4.2.28"/>
    </reaction>
    <physiologicalReaction direction="left-to-right" evidence="9">
        <dbReference type="Rhea" id="RHEA:11853"/>
    </physiologicalReaction>
</comment>
<dbReference type="Pfam" id="PF02578">
    <property type="entry name" value="Cu-oxidase_4"/>
    <property type="match status" value="1"/>
</dbReference>
<evidence type="ECO:0000256" key="3">
    <source>
        <dbReference type="ARBA" id="ARBA00022679"/>
    </source>
</evidence>
<dbReference type="PANTHER" id="PTHR30616:SF2">
    <property type="entry name" value="PURINE NUCLEOSIDE PHOSPHORYLASE LACC1"/>
    <property type="match status" value="1"/>
</dbReference>
<dbReference type="AlphaFoldDB" id="A0A6J7A580"/>
<dbReference type="GO" id="GO:0016787">
    <property type="term" value="F:hydrolase activity"/>
    <property type="evidence" value="ECO:0007669"/>
    <property type="project" value="UniProtKB-KW"/>
</dbReference>
<comment type="catalytic activity">
    <reaction evidence="1">
        <text>inosine + phosphate = alpha-D-ribose 1-phosphate + hypoxanthine</text>
        <dbReference type="Rhea" id="RHEA:27646"/>
        <dbReference type="ChEBI" id="CHEBI:17368"/>
        <dbReference type="ChEBI" id="CHEBI:17596"/>
        <dbReference type="ChEBI" id="CHEBI:43474"/>
        <dbReference type="ChEBI" id="CHEBI:57720"/>
        <dbReference type="EC" id="2.4.2.1"/>
    </reaction>
    <physiologicalReaction direction="left-to-right" evidence="1">
        <dbReference type="Rhea" id="RHEA:27647"/>
    </physiologicalReaction>
</comment>
<evidence type="ECO:0000256" key="7">
    <source>
        <dbReference type="ARBA" id="ARBA00047989"/>
    </source>
</evidence>
<comment type="catalytic activity">
    <reaction evidence="8">
        <text>adenosine + phosphate = alpha-D-ribose 1-phosphate + adenine</text>
        <dbReference type="Rhea" id="RHEA:27642"/>
        <dbReference type="ChEBI" id="CHEBI:16335"/>
        <dbReference type="ChEBI" id="CHEBI:16708"/>
        <dbReference type="ChEBI" id="CHEBI:43474"/>
        <dbReference type="ChEBI" id="CHEBI:57720"/>
        <dbReference type="EC" id="2.4.2.1"/>
    </reaction>
    <physiologicalReaction direction="left-to-right" evidence="8">
        <dbReference type="Rhea" id="RHEA:27643"/>
    </physiologicalReaction>
</comment>
<keyword evidence="4" id="KW-0479">Metal-binding</keyword>
<proteinExistence type="inferred from homology"/>